<dbReference type="PRINTS" id="PR00420">
    <property type="entry name" value="RNGMNOXGNASE"/>
</dbReference>
<evidence type="ECO:0000313" key="6">
    <source>
        <dbReference type="Proteomes" id="UP001165090"/>
    </source>
</evidence>
<evidence type="ECO:0000256" key="1">
    <source>
        <dbReference type="ARBA" id="ARBA00023002"/>
    </source>
</evidence>
<evidence type="ECO:0000313" key="5">
    <source>
        <dbReference type="EMBL" id="GLI69501.1"/>
    </source>
</evidence>
<dbReference type="PANTHER" id="PTHR45934">
    <property type="entry name" value="FAD/NAD(P)-BINDING OXIDOREDUCTASE FAMILY PROTEIN"/>
    <property type="match status" value="1"/>
</dbReference>
<feature type="domain" description="FAD-binding" evidence="4">
    <location>
        <begin position="366"/>
        <end position="409"/>
    </location>
</feature>
<keyword evidence="1" id="KW-0560">Oxidoreductase</keyword>
<dbReference type="Gene3D" id="3.50.50.60">
    <property type="entry name" value="FAD/NAD(P)-binding domain"/>
    <property type="match status" value="1"/>
</dbReference>
<dbReference type="PANTHER" id="PTHR45934:SF9">
    <property type="entry name" value="FAD_NAD(P)-BINDING OXIDOREDUCTASE FAMILY PROTEIN"/>
    <property type="match status" value="1"/>
</dbReference>
<evidence type="ECO:0000256" key="3">
    <source>
        <dbReference type="ARBA" id="ARBA00024018"/>
    </source>
</evidence>
<comment type="similarity">
    <text evidence="3">Belongs to the 3-hydroxybenzoate 6-hydroxylase family.</text>
</comment>
<dbReference type="InterPro" id="IPR002938">
    <property type="entry name" value="FAD-bd"/>
</dbReference>
<evidence type="ECO:0000259" key="4">
    <source>
        <dbReference type="Pfam" id="PF01494"/>
    </source>
</evidence>
<organism evidence="5 6">
    <name type="scientific">Volvox africanus</name>
    <dbReference type="NCBI Taxonomy" id="51714"/>
    <lineage>
        <taxon>Eukaryota</taxon>
        <taxon>Viridiplantae</taxon>
        <taxon>Chlorophyta</taxon>
        <taxon>core chlorophytes</taxon>
        <taxon>Chlorophyceae</taxon>
        <taxon>CS clade</taxon>
        <taxon>Chlamydomonadales</taxon>
        <taxon>Volvocaceae</taxon>
        <taxon>Volvox</taxon>
    </lineage>
</organism>
<gene>
    <name evidence="5" type="ORF">VaNZ11_014135</name>
</gene>
<reference evidence="5 6" key="1">
    <citation type="journal article" date="2023" name="IScience">
        <title>Expanded male sex-determining region conserved during the evolution of homothallism in the green alga Volvox.</title>
        <authorList>
            <person name="Yamamoto K."/>
            <person name="Matsuzaki R."/>
            <person name="Mahakham W."/>
            <person name="Heman W."/>
            <person name="Sekimoto H."/>
            <person name="Kawachi M."/>
            <person name="Minakuchi Y."/>
            <person name="Toyoda A."/>
            <person name="Nozaki H."/>
        </authorList>
    </citation>
    <scope>NUCLEOTIDE SEQUENCE [LARGE SCALE GENOMIC DNA]</scope>
    <source>
        <strain evidence="5 6">NIES-4468</strain>
    </source>
</reference>
<accession>A0ABQ5SJY6</accession>
<dbReference type="InterPro" id="IPR036188">
    <property type="entry name" value="FAD/NAD-bd_sf"/>
</dbReference>
<keyword evidence="2" id="KW-0503">Monooxygenase</keyword>
<dbReference type="SUPFAM" id="SSF51905">
    <property type="entry name" value="FAD/NAD(P)-binding domain"/>
    <property type="match status" value="1"/>
</dbReference>
<sequence>FFPADSITMRVHRCTSAGNTTQHHNSRAIVQNHSSYGYRAVRATWKESKNQTTTPAATMGGNWGEPVLISGGGIAGLATALALSKVGIPVRVFESAQGLRQEGAAVSLWPNAWRALEALGLAEELRSSHQLLRRVEICSSEGKLLRAFDLAECDVGPQGSETRGLLRATLLQALYERLPDRECVVEFAKSVREVLLTSEGDAAGQGPVAVRLSDGRTVYGSVLIGSDGVGSEVARYLKLSPPRFSGYCAYRGVANFPDLDPDGVSGSGSGCGPGDLRCDTIRQIWGAGVRAGLYPLTRTSFYWFTCFNADNRAAIQPPASAEGRQLAALASVREWSSALGIQAAIAATPPEDISWSRICDRWTLGAFGKSVVTLAGDAAHPMTPNLGQGGCTALEDAVVLARRLGALAQAAVSTPPSSTDVANTLRSYEYERTSRCLPLTVRANLMGVALQVPLLPVVAARNAFMERAFSSGHFLDHTTYDCGRLDDL</sequence>
<dbReference type="Proteomes" id="UP001165090">
    <property type="component" value="Unassembled WGS sequence"/>
</dbReference>
<dbReference type="InterPro" id="IPR044560">
    <property type="entry name" value="MOase"/>
</dbReference>
<protein>
    <recommendedName>
        <fullName evidence="4">FAD-binding domain-containing protein</fullName>
    </recommendedName>
</protein>
<comment type="caution">
    <text evidence="5">The sequence shown here is derived from an EMBL/GenBank/DDBJ whole genome shotgun (WGS) entry which is preliminary data.</text>
</comment>
<feature type="non-terminal residue" evidence="5">
    <location>
        <position position="1"/>
    </location>
</feature>
<evidence type="ECO:0000256" key="2">
    <source>
        <dbReference type="ARBA" id="ARBA00023033"/>
    </source>
</evidence>
<dbReference type="Pfam" id="PF01494">
    <property type="entry name" value="FAD_binding_3"/>
    <property type="match status" value="2"/>
</dbReference>
<proteinExistence type="inferred from homology"/>
<keyword evidence="6" id="KW-1185">Reference proteome</keyword>
<dbReference type="EMBL" id="BSDZ01000086">
    <property type="protein sequence ID" value="GLI69501.1"/>
    <property type="molecule type" value="Genomic_DNA"/>
</dbReference>
<feature type="domain" description="FAD-binding" evidence="4">
    <location>
        <begin position="66"/>
        <end position="243"/>
    </location>
</feature>
<name>A0ABQ5SJY6_9CHLO</name>